<dbReference type="PANTHER" id="PTHR15922">
    <property type="entry name" value="NEUROBLASTOMA-AMPLIFIED SEQUENCE"/>
    <property type="match status" value="1"/>
</dbReference>
<sequence>MEDEEKTVLEVLYETRRHSSRPYTSNYPPRQGSQKSEGKDGLFSLLSVRGVSQLKEKWSSYWHPRKLKRRVSLVISPRGEHVAVAAGNQITILQKEDDYREPCGIFIASDLGTFIHGAWSESHDVLGIADDTDTLCFIKANGEEITRITRRQLKASSAIVGLIAHYFDDLKRSCLCSFIILTSDGILHQIEISHQMDASISSMQSSMRSSTIKHQFPLNILCFDFYPQLSLLVFVGSAANMSVASSRNSGSSYLSMWRISQRLEIKPLSLIEFEGLCSATKDQVACPKVLISPLGKFVATLDMGGCLHLFRLDKESWSLSSFAFGERLDSQAFNKSSNGLSEISSDIVDFTWWSDRIVVLAKRSGIVTMFDILCGVKLQEDDPVYSMPVLERVYQFQGHLFILESILPQEGCNKFNCDKKITDLQCSEEIAEDRFDQFDISRLCWCLISFSQRSVLEMYNILISDRQYQAALDFADHHSLDRDEVLKSQWLHSGQGVDEINIFLSNIQDQAFVLSECINRVGPTEDALKTLLAYGLRLTNQYGFSESGDHESPQLWDFRLARLQLLQFGDRLETYLGINMGRFSVQGYSKFRDMPISEAALELAESGKIGALNLFFKRHPYSLTPSMLQILAAIPETVPVQTYGQLLPGRSSPTSTAIRKEDWVECDKMVTFINKLPENLEIGLRVKTEPIVKQSTETSWPSIIELSAWYKSRSRDIDSYSGQLDNCLCLVDFGCLKGISELQRFHADVSYLHQLIYSDESDGELCLNMTLATWEQLSDYEKFRVTLRGVTEENVVGRLHDKAIPFMQNRLHDLTSVTQDQVTDVQFSVDPKDESFLVRWLKEIAVENKLDICLTVFEEGCKEFPSNGFFRDEVQAIDCAIQCIYLCTATDRWSTMASILSKLPQKQDTEIHDEDLLKRIKQAEAHVEAGRILAFYQVPKPMSFFLEAHADGKGVKQILRLMLSKFSRRQPGRLDNDWASMWRDMHCLQEKAFPLLDLEYMLMEFCRGLLKAGKFSLARNYLKGTSSVALAPEKAENLVIQAAREYFFSASSLASAEIWKAKECLNILPSSRNVKAEADIIDALTVKLPNLGVTLLPMQFRQIKDPMEIIKMAITCQAGAYLLTDELIEVAKLLGMNSSGDISTVQEAIAREAAVAGDLQLAFDLCLILAKKGHGLIWDLCAAIARGPALENMNISSRKQLLGFALSHCDEESIGELLHAWKDLDMQGQCEALMVLNGTNSPNFSVHGSSVISHPVYSIQDMVDLKDCSELVEEVNSDDQEVYFNKIKNILSGVVKESTVDGGTNWESLLRQNEKILSFVALQLPGLLELSTKAEYGKKKLISGVFRGSHNVSIRTQSMVTILSWLARNGFSPTDSLIASLAKSVIEPPVTEDEDVIGCSFLLNLVDAFNGVEVIEEQLKMRDNYKEICSIMNVGMTYSSLHNSGLECEDPAQRRELLLRKFREKHASLNTDDINKIDETQSSFWREWKLKLEEKKRIADHSRMLERIIPGVEATRFLSGDSSYIRNVVFSLLESIKLEKKLILKDVLNLVDTYGLNRIEIVLQYLSSVFVSGAWTDDDIMDEISKVRGEIIGHAAETIKTVSLVVYPAIDGCNKQRLACIYGLLSECYLQLERAEEQLPMIHQGPVHIPTLELAHYYKIIEQECRKVLFIKNLNFKNIAGLDGLNLQNFESEVYTHLDKFSLEPLAEMVQNLVSIYPDPVTEGLILWQDVYKHYIFSLLTTLVTRAEKESRVGDPENFVDVITQAEETYDLCKSYIKLLAPLDALEIMKQYFKVIIPLHGVYGNIPDNSTWQDCLIILLNFWIRLTEGMQEFTSTDKAENLCFRPQSLMSCLKVLMRLVMEDIIAPSQGWGSIIGYVNQGLIGDFATETLIFCRAMVFTGCKFVAISEVFSESASSCTTTDTEIQDLPCLYLCMLEPILQELVHGSNENQNLYNLLSSLSKLEGEIAVLKRVRHVVWDKLATVSDDPQLPSHIRVYILELMQFISGRTVKGFSAEITQNVVPWDEWDELLCTSQKHKTTSNQGLPDHIDSSSRFTSTLVALKSSQLVAAISPSMEITPNDLLNVETAIACFLKLCSASSANIHYDVLVAILEEWEGLFVIGKEEINSAESSDAGNNWSNDDWDEGWETFQEAEPLEKEEENCFSVHPLHTCWAEIFRKLIAVSQFRDVLKLIDHSFLRSNGVLLNEDEARTLSQILLGKDCFLALKMVLLLPYESVQFQCLDEVENKLKQGGVSDMIGSDHELLMLVLSSGITSSVVTKSYFSNTFYYVSYLVGNLSRKYQELHLSRLAQGGRNQLEDNELFVFARLVFPCFIAELVKANQHILAGFLVSKTMHTNESLSLLNVVEASLCGYLKRQLHVLQEGDIGLEVKSLCEILKGTVSKLRGKLPNLIQSALSLFSDTVV</sequence>
<dbReference type="InParanoid" id="A0A7J7CB21"/>
<feature type="domain" description="Sec39" evidence="6">
    <location>
        <begin position="947"/>
        <end position="1225"/>
    </location>
</feature>
<dbReference type="Pfam" id="PF08314">
    <property type="entry name" value="Sec39"/>
    <property type="match status" value="2"/>
</dbReference>
<dbReference type="GO" id="GO:0000149">
    <property type="term" value="F:SNARE binding"/>
    <property type="evidence" value="ECO:0007669"/>
    <property type="project" value="TreeGrafter"/>
</dbReference>
<dbReference type="GO" id="GO:0015031">
    <property type="term" value="P:protein transport"/>
    <property type="evidence" value="ECO:0007669"/>
    <property type="project" value="UniProtKB-KW"/>
</dbReference>
<organism evidence="7 8">
    <name type="scientific">Tripterygium wilfordii</name>
    <name type="common">Thunder God vine</name>
    <dbReference type="NCBI Taxonomy" id="458696"/>
    <lineage>
        <taxon>Eukaryota</taxon>
        <taxon>Viridiplantae</taxon>
        <taxon>Streptophyta</taxon>
        <taxon>Embryophyta</taxon>
        <taxon>Tracheophyta</taxon>
        <taxon>Spermatophyta</taxon>
        <taxon>Magnoliopsida</taxon>
        <taxon>eudicotyledons</taxon>
        <taxon>Gunneridae</taxon>
        <taxon>Pentapetalae</taxon>
        <taxon>rosids</taxon>
        <taxon>fabids</taxon>
        <taxon>Celastrales</taxon>
        <taxon>Celastraceae</taxon>
        <taxon>Tripterygium</taxon>
    </lineage>
</organism>
<keyword evidence="3" id="KW-0256">Endoplasmic reticulum</keyword>
<dbReference type="OrthoDB" id="19988at2759"/>
<evidence type="ECO:0000259" key="6">
    <source>
        <dbReference type="Pfam" id="PF08314"/>
    </source>
</evidence>
<evidence type="ECO:0000256" key="2">
    <source>
        <dbReference type="ARBA" id="ARBA00022448"/>
    </source>
</evidence>
<evidence type="ECO:0000256" key="4">
    <source>
        <dbReference type="ARBA" id="ARBA00022927"/>
    </source>
</evidence>
<keyword evidence="8" id="KW-1185">Reference proteome</keyword>
<evidence type="ECO:0000256" key="5">
    <source>
        <dbReference type="SAM" id="MobiDB-lite"/>
    </source>
</evidence>
<evidence type="ECO:0000313" key="8">
    <source>
        <dbReference type="Proteomes" id="UP000593562"/>
    </source>
</evidence>
<gene>
    <name evidence="7" type="ORF">HS088_TW19G00909</name>
</gene>
<dbReference type="EMBL" id="JAAARO010000019">
    <property type="protein sequence ID" value="KAF5731302.1"/>
    <property type="molecule type" value="Genomic_DNA"/>
</dbReference>
<evidence type="ECO:0000256" key="3">
    <source>
        <dbReference type="ARBA" id="ARBA00022824"/>
    </source>
</evidence>
<evidence type="ECO:0000256" key="1">
    <source>
        <dbReference type="ARBA" id="ARBA00004240"/>
    </source>
</evidence>
<dbReference type="Proteomes" id="UP000593562">
    <property type="component" value="Unassembled WGS sequence"/>
</dbReference>
<feature type="region of interest" description="Disordered" evidence="5">
    <location>
        <begin position="15"/>
        <end position="38"/>
    </location>
</feature>
<comment type="subcellular location">
    <subcellularLocation>
        <location evidence="1">Endoplasmic reticulum</location>
    </subcellularLocation>
</comment>
<dbReference type="GO" id="GO:0070939">
    <property type="term" value="C:Dsl1/NZR complex"/>
    <property type="evidence" value="ECO:0007669"/>
    <property type="project" value="TreeGrafter"/>
</dbReference>
<feature type="domain" description="Sec39" evidence="6">
    <location>
        <begin position="600"/>
        <end position="903"/>
    </location>
</feature>
<proteinExistence type="predicted"/>
<dbReference type="SUPFAM" id="SSF50978">
    <property type="entry name" value="WD40 repeat-like"/>
    <property type="match status" value="1"/>
</dbReference>
<dbReference type="FunCoup" id="A0A7J7CB21">
    <property type="interactions" value="4153"/>
</dbReference>
<comment type="caution">
    <text evidence="7">The sequence shown here is derived from an EMBL/GenBank/DDBJ whole genome shotgun (WGS) entry which is preliminary data.</text>
</comment>
<keyword evidence="2" id="KW-0813">Transport</keyword>
<keyword evidence="4" id="KW-0653">Protein transport</keyword>
<evidence type="ECO:0000313" key="7">
    <source>
        <dbReference type="EMBL" id="KAF5731302.1"/>
    </source>
</evidence>
<reference evidence="7 8" key="1">
    <citation type="journal article" date="2020" name="Nat. Commun.">
        <title>Genome of Tripterygium wilfordii and identification of cytochrome P450 involved in triptolide biosynthesis.</title>
        <authorList>
            <person name="Tu L."/>
            <person name="Su P."/>
            <person name="Zhang Z."/>
            <person name="Gao L."/>
            <person name="Wang J."/>
            <person name="Hu T."/>
            <person name="Zhou J."/>
            <person name="Zhang Y."/>
            <person name="Zhao Y."/>
            <person name="Liu Y."/>
            <person name="Song Y."/>
            <person name="Tong Y."/>
            <person name="Lu Y."/>
            <person name="Yang J."/>
            <person name="Xu C."/>
            <person name="Jia M."/>
            <person name="Peters R.J."/>
            <person name="Huang L."/>
            <person name="Gao W."/>
        </authorList>
    </citation>
    <scope>NUCLEOTIDE SEQUENCE [LARGE SCALE GENOMIC DNA]</scope>
    <source>
        <strain evidence="8">cv. XIE 37</strain>
        <tissue evidence="7">Leaf</tissue>
    </source>
</reference>
<dbReference type="GO" id="GO:0006890">
    <property type="term" value="P:retrograde vesicle-mediated transport, Golgi to endoplasmic reticulum"/>
    <property type="evidence" value="ECO:0007669"/>
    <property type="project" value="InterPro"/>
</dbReference>
<dbReference type="PANTHER" id="PTHR15922:SF2">
    <property type="entry name" value="NBAS SUBUNIT OF NRZ TETHERING COMPLEX"/>
    <property type="match status" value="1"/>
</dbReference>
<feature type="compositionally biased region" description="Polar residues" evidence="5">
    <location>
        <begin position="21"/>
        <end position="35"/>
    </location>
</feature>
<accession>A0A7J7CB21</accession>
<dbReference type="InterPro" id="IPR036322">
    <property type="entry name" value="WD40_repeat_dom_sf"/>
</dbReference>
<dbReference type="InterPro" id="IPR013244">
    <property type="entry name" value="Sec39_domain"/>
</dbReference>
<name>A0A7J7CB21_TRIWF</name>
<protein>
    <recommendedName>
        <fullName evidence="6">Sec39 domain-containing protein</fullName>
    </recommendedName>
</protein>